<accession>A0A1A9UIP1</accession>
<dbReference type="Proteomes" id="UP000078200">
    <property type="component" value="Unassembled WGS sequence"/>
</dbReference>
<dbReference type="EnsemblMetazoa" id="GAUT006169-RA">
    <property type="protein sequence ID" value="GAUT006169-PA"/>
    <property type="gene ID" value="GAUT006169"/>
</dbReference>
<name>A0A1A9UIP1_GLOAU</name>
<dbReference type="STRING" id="7395.A0A1A9UIP1"/>
<proteinExistence type="predicted"/>
<sequence>MEKAARFHTYKLPGMKIRKTQLQCFGGRKLQKVENSLQDSLVCSGCITCAEGVLITQLCPAELLKVLNENLRPMKNSQIKSA</sequence>
<evidence type="ECO:0000313" key="1">
    <source>
        <dbReference type="EnsemblMetazoa" id="GAUT006169-PA"/>
    </source>
</evidence>
<dbReference type="AlphaFoldDB" id="A0A1A9UIP1"/>
<organism evidence="1 2">
    <name type="scientific">Glossina austeni</name>
    <name type="common">Savannah tsetse fly</name>
    <dbReference type="NCBI Taxonomy" id="7395"/>
    <lineage>
        <taxon>Eukaryota</taxon>
        <taxon>Metazoa</taxon>
        <taxon>Ecdysozoa</taxon>
        <taxon>Arthropoda</taxon>
        <taxon>Hexapoda</taxon>
        <taxon>Insecta</taxon>
        <taxon>Pterygota</taxon>
        <taxon>Neoptera</taxon>
        <taxon>Endopterygota</taxon>
        <taxon>Diptera</taxon>
        <taxon>Brachycera</taxon>
        <taxon>Muscomorpha</taxon>
        <taxon>Hippoboscoidea</taxon>
        <taxon>Glossinidae</taxon>
        <taxon>Glossina</taxon>
    </lineage>
</organism>
<dbReference type="VEuPathDB" id="VectorBase:GAUT006169"/>
<protein>
    <submittedName>
        <fullName evidence="1">Uncharacterized protein</fullName>
    </submittedName>
</protein>
<evidence type="ECO:0000313" key="2">
    <source>
        <dbReference type="Proteomes" id="UP000078200"/>
    </source>
</evidence>
<reference evidence="1" key="1">
    <citation type="submission" date="2020-05" db="UniProtKB">
        <authorList>
            <consortium name="EnsemblMetazoa"/>
        </authorList>
    </citation>
    <scope>IDENTIFICATION</scope>
    <source>
        <strain evidence="1">TTRI</strain>
    </source>
</reference>
<keyword evidence="2" id="KW-1185">Reference proteome</keyword>